<organism evidence="6 7">
    <name type="scientific">Puccinia coronata f. sp. avenae</name>
    <dbReference type="NCBI Taxonomy" id="200324"/>
    <lineage>
        <taxon>Eukaryota</taxon>
        <taxon>Fungi</taxon>
        <taxon>Dikarya</taxon>
        <taxon>Basidiomycota</taxon>
        <taxon>Pucciniomycotina</taxon>
        <taxon>Pucciniomycetes</taxon>
        <taxon>Pucciniales</taxon>
        <taxon>Pucciniaceae</taxon>
        <taxon>Puccinia</taxon>
    </lineage>
</organism>
<dbReference type="InterPro" id="IPR002938">
    <property type="entry name" value="FAD-bd"/>
</dbReference>
<dbReference type="PANTHER" id="PTHR46865:SF2">
    <property type="entry name" value="MONOOXYGENASE"/>
    <property type="match status" value="1"/>
</dbReference>
<evidence type="ECO:0000313" key="6">
    <source>
        <dbReference type="EMBL" id="PLW53790.1"/>
    </source>
</evidence>
<evidence type="ECO:0000313" key="7">
    <source>
        <dbReference type="Proteomes" id="UP000235388"/>
    </source>
</evidence>
<proteinExistence type="predicted"/>
<dbReference type="OrthoDB" id="655030at2759"/>
<dbReference type="GO" id="GO:0016491">
    <property type="term" value="F:oxidoreductase activity"/>
    <property type="evidence" value="ECO:0007669"/>
    <property type="project" value="UniProtKB-KW"/>
</dbReference>
<dbReference type="InterPro" id="IPR051704">
    <property type="entry name" value="FAD_aromatic-hydroxylase"/>
</dbReference>
<dbReference type="AlphaFoldDB" id="A0A2N5VUY3"/>
<dbReference type="Proteomes" id="UP000235388">
    <property type="component" value="Unassembled WGS sequence"/>
</dbReference>
<dbReference type="EMBL" id="PGCJ01000056">
    <property type="protein sequence ID" value="PLW53790.1"/>
    <property type="molecule type" value="Genomic_DNA"/>
</dbReference>
<evidence type="ECO:0000259" key="5">
    <source>
        <dbReference type="Pfam" id="PF01494"/>
    </source>
</evidence>
<dbReference type="STRING" id="200324.A0A2N5VUY3"/>
<dbReference type="SUPFAM" id="SSF51905">
    <property type="entry name" value="FAD/NAD(P)-binding domain"/>
    <property type="match status" value="1"/>
</dbReference>
<evidence type="ECO:0000256" key="4">
    <source>
        <dbReference type="SAM" id="Phobius"/>
    </source>
</evidence>
<dbReference type="InterPro" id="IPR036188">
    <property type="entry name" value="FAD/NAD-bd_sf"/>
</dbReference>
<feature type="transmembrane region" description="Helical" evidence="4">
    <location>
        <begin position="25"/>
        <end position="42"/>
    </location>
</feature>
<keyword evidence="3" id="KW-0560">Oxidoreductase</keyword>
<protein>
    <recommendedName>
        <fullName evidence="5">FAD-binding domain-containing protein</fullName>
    </recommendedName>
</protein>
<name>A0A2N5VUY3_9BASI</name>
<evidence type="ECO:0000256" key="3">
    <source>
        <dbReference type="ARBA" id="ARBA00023002"/>
    </source>
</evidence>
<keyword evidence="1" id="KW-0285">Flavoprotein</keyword>
<dbReference type="GO" id="GO:0071949">
    <property type="term" value="F:FAD binding"/>
    <property type="evidence" value="ECO:0007669"/>
    <property type="project" value="InterPro"/>
</dbReference>
<comment type="caution">
    <text evidence="6">The sequence shown here is derived from an EMBL/GenBank/DDBJ whole genome shotgun (WGS) entry which is preliminary data.</text>
</comment>
<dbReference type="Gene3D" id="3.50.50.60">
    <property type="entry name" value="FAD/NAD(P)-binding domain"/>
    <property type="match status" value="1"/>
</dbReference>
<keyword evidence="4" id="KW-0472">Membrane</keyword>
<keyword evidence="7" id="KW-1185">Reference proteome</keyword>
<dbReference type="Gene3D" id="3.30.9.10">
    <property type="entry name" value="D-Amino Acid Oxidase, subunit A, domain 2"/>
    <property type="match status" value="1"/>
</dbReference>
<keyword evidence="4" id="KW-1133">Transmembrane helix</keyword>
<evidence type="ECO:0000256" key="1">
    <source>
        <dbReference type="ARBA" id="ARBA00022630"/>
    </source>
</evidence>
<dbReference type="PRINTS" id="PR00420">
    <property type="entry name" value="RNGMNOXGNASE"/>
</dbReference>
<reference evidence="6 7" key="1">
    <citation type="submission" date="2017-11" db="EMBL/GenBank/DDBJ databases">
        <title>De novo assembly and phasing of dikaryotic genomes from two isolates of Puccinia coronata f. sp. avenae, the causal agent of oat crown rust.</title>
        <authorList>
            <person name="Miller M.E."/>
            <person name="Zhang Y."/>
            <person name="Omidvar V."/>
            <person name="Sperschneider J."/>
            <person name="Schwessinger B."/>
            <person name="Raley C."/>
            <person name="Palmer J.M."/>
            <person name="Garnica D."/>
            <person name="Upadhyaya N."/>
            <person name="Rathjen J."/>
            <person name="Taylor J.M."/>
            <person name="Park R.F."/>
            <person name="Dodds P.N."/>
            <person name="Hirsch C.D."/>
            <person name="Kianian S.F."/>
            <person name="Figueroa M."/>
        </authorList>
    </citation>
    <scope>NUCLEOTIDE SEQUENCE [LARGE SCALE GENOMIC DNA]</scope>
    <source>
        <strain evidence="6">12NC29</strain>
    </source>
</reference>
<dbReference type="Pfam" id="PF01494">
    <property type="entry name" value="FAD_binding_3"/>
    <property type="match status" value="1"/>
</dbReference>
<accession>A0A2N5VUY3</accession>
<keyword evidence="4" id="KW-0812">Transmembrane</keyword>
<gene>
    <name evidence="6" type="ORF">PCANC_03559</name>
</gene>
<keyword evidence="2" id="KW-0274">FAD</keyword>
<dbReference type="PANTHER" id="PTHR46865">
    <property type="entry name" value="OXIDOREDUCTASE-RELATED"/>
    <property type="match status" value="1"/>
</dbReference>
<feature type="domain" description="FAD-binding" evidence="5">
    <location>
        <begin position="25"/>
        <end position="352"/>
    </location>
</feature>
<sequence>MVRRTNSTETEATSRALSPSHIRRVLISGAGISAPVIAFWLAKAGMHVTIVERSENIRPGGHIISLAAPGVEVLEFMGLNDQLQDRMTKQAGIEFRNTQNQLRGRFPVGDHGLSFTSRVEIVRSELAKLLYEASLSDQVEYVFGDSIDSINEREDSIQVTLKNDKSRIMEYDILIVAEGTYSTTRSKVFKEDIRAPLSHSDQYIALFSYKADPAEMNDPWGYWYHIPNCPCVIVRPDGAGNMRVMIVGTRAGKIAQMLTTSQVPEENKKDYLIDLYQGTGWQAKKIIEAIKGADDLYFQRIVKANCGTWSKGRVVLVGDSGYCPSALTGMGTTVALVGAYVLAGKIVEHQTDHSAAFSAYEELLRGPMETVHTPLGYPWIGCPESYLGIFFLHLFLQLLGYIQSSKPFHFVCHLKEKFSAPTTLQIPDPSSFAEHATPQVPIGVINAA</sequence>
<evidence type="ECO:0000256" key="2">
    <source>
        <dbReference type="ARBA" id="ARBA00022827"/>
    </source>
</evidence>